<reference evidence="1 2" key="1">
    <citation type="submission" date="2015-01" db="EMBL/GenBank/DDBJ databases">
        <title>Genome Assembly of Bacillus badius MTCC 1458.</title>
        <authorList>
            <person name="Verma A."/>
            <person name="Khatri I."/>
            <person name="Mual P."/>
            <person name="Subramanian S."/>
            <person name="Krishnamurthi S."/>
        </authorList>
    </citation>
    <scope>NUCLEOTIDE SEQUENCE [LARGE SCALE GENOMIC DNA]</scope>
    <source>
        <strain evidence="1 2">MTCC 1458</strain>
    </source>
</reference>
<proteinExistence type="predicted"/>
<organism evidence="1 2">
    <name type="scientific">Bacillus badius</name>
    <dbReference type="NCBI Taxonomy" id="1455"/>
    <lineage>
        <taxon>Bacteria</taxon>
        <taxon>Bacillati</taxon>
        <taxon>Bacillota</taxon>
        <taxon>Bacilli</taxon>
        <taxon>Bacillales</taxon>
        <taxon>Bacillaceae</taxon>
        <taxon>Pseudobacillus</taxon>
    </lineage>
</organism>
<evidence type="ECO:0000313" key="2">
    <source>
        <dbReference type="Proteomes" id="UP000031982"/>
    </source>
</evidence>
<dbReference type="RefSeq" id="WP_041097126.1">
    <property type="nucleotide sequence ID" value="NZ_JARTHD010000004.1"/>
</dbReference>
<comment type="caution">
    <text evidence="1">The sequence shown here is derived from an EMBL/GenBank/DDBJ whole genome shotgun (WGS) entry which is preliminary data.</text>
</comment>
<dbReference type="EMBL" id="JXLP01000002">
    <property type="protein sequence ID" value="KIL79776.1"/>
    <property type="molecule type" value="Genomic_DNA"/>
</dbReference>
<keyword evidence="2" id="KW-1185">Reference proteome</keyword>
<protein>
    <submittedName>
        <fullName evidence="1">Uncharacterized protein</fullName>
    </submittedName>
</protein>
<gene>
    <name evidence="1" type="ORF">SD77_2230</name>
</gene>
<accession>A0ABR5AYG5</accession>
<evidence type="ECO:0000313" key="1">
    <source>
        <dbReference type="EMBL" id="KIL79776.1"/>
    </source>
</evidence>
<sequence length="131" mass="14347">MQATAFRMLVIYVSGEKVIAGVFDNQMAVFEQIFLCEEKSLAKRSIHLLASLDKEGINLSKLQAVCAPEGKNEGDAGAGMACYIAGRLNIPAYFVFSGYLPQMELGHSVYPGDRYLLFLAKQALFMLAGED</sequence>
<dbReference type="Proteomes" id="UP000031982">
    <property type="component" value="Unassembled WGS sequence"/>
</dbReference>
<name>A0ABR5AYG5_BACBA</name>